<evidence type="ECO:0000256" key="1">
    <source>
        <dbReference type="ARBA" id="ARBA00022527"/>
    </source>
</evidence>
<keyword evidence="3" id="KW-0418">Kinase</keyword>
<dbReference type="RefSeq" id="WP_002805832.1">
    <property type="nucleotide sequence ID" value="NZ_CP016830.1"/>
</dbReference>
<dbReference type="EMBL" id="LT853885">
    <property type="protein sequence ID" value="SMR04842.1"/>
    <property type="molecule type" value="Genomic_DNA"/>
</dbReference>
<dbReference type="Pfam" id="PF13581">
    <property type="entry name" value="HATPase_c_2"/>
    <property type="match status" value="1"/>
</dbReference>
<dbReference type="InterPro" id="IPR050267">
    <property type="entry name" value="Anti-sigma-factor_SerPK"/>
</dbReference>
<dbReference type="AlphaFoldDB" id="A0A1Y6H2H2"/>
<accession>A0A1Y6H2H2</accession>
<dbReference type="CDD" id="cd16936">
    <property type="entry name" value="HATPase_RsbW-like"/>
    <property type="match status" value="1"/>
</dbReference>
<dbReference type="Proteomes" id="UP000195877">
    <property type="component" value="Chromosome 1"/>
</dbReference>
<feature type="domain" description="Histidine kinase/HSP90-like ATPase" evidence="2">
    <location>
        <begin position="10"/>
        <end position="130"/>
    </location>
</feature>
<evidence type="ECO:0000313" key="5">
    <source>
        <dbReference type="Proteomes" id="UP000195877"/>
    </source>
</evidence>
<dbReference type="PANTHER" id="PTHR35526">
    <property type="entry name" value="ANTI-SIGMA-F FACTOR RSBW-RELATED"/>
    <property type="match status" value="1"/>
</dbReference>
<evidence type="ECO:0000313" key="4">
    <source>
        <dbReference type="EMBL" id="SMR04842.1"/>
    </source>
</evidence>
<reference evidence="3 5" key="1">
    <citation type="submission" date="2017-05" db="EMBL/GenBank/DDBJ databases">
        <authorList>
            <person name="Blom J."/>
        </authorList>
    </citation>
    <scope>NUCLEOTIDE SEQUENCE [LARGE SCALE GENOMIC DNA]</scope>
    <source>
        <strain evidence="3">PD885</strain>
    </source>
</reference>
<dbReference type="InterPro" id="IPR036890">
    <property type="entry name" value="HATPase_C_sf"/>
</dbReference>
<dbReference type="Proteomes" id="UP000195953">
    <property type="component" value="Chromosome 1"/>
</dbReference>
<dbReference type="Gene3D" id="3.30.565.10">
    <property type="entry name" value="Histidine kinase-like ATPase, C-terminal domain"/>
    <property type="match status" value="1"/>
</dbReference>
<proteinExistence type="predicted"/>
<keyword evidence="1" id="KW-0723">Serine/threonine-protein kinase</keyword>
<dbReference type="InterPro" id="IPR003594">
    <property type="entry name" value="HATPase_dom"/>
</dbReference>
<dbReference type="PANTHER" id="PTHR35526:SF6">
    <property type="entry name" value="SLR1861 PROTEIN"/>
    <property type="match status" value="1"/>
</dbReference>
<keyword evidence="5" id="KW-1185">Reference proteome</keyword>
<dbReference type="OrthoDB" id="9792240at2"/>
<dbReference type="EMBL" id="LT853882">
    <property type="protein sequence ID" value="SMQ97695.1"/>
    <property type="molecule type" value="Genomic_DNA"/>
</dbReference>
<dbReference type="GO" id="GO:0004674">
    <property type="term" value="F:protein serine/threonine kinase activity"/>
    <property type="evidence" value="ECO:0007669"/>
    <property type="project" value="UniProtKB-KW"/>
</dbReference>
<dbReference type="KEGG" id="xfr:BER92_17370"/>
<dbReference type="STRING" id="48664.BER92_17370"/>
<dbReference type="SUPFAM" id="SSF55874">
    <property type="entry name" value="ATPase domain of HSP90 chaperone/DNA topoisomerase II/histidine kinase"/>
    <property type="match status" value="1"/>
</dbReference>
<name>A0A1Y6H2H2_9XANT</name>
<dbReference type="GeneID" id="61892887"/>
<keyword evidence="3" id="KW-0808">Transferase</keyword>
<evidence type="ECO:0000313" key="3">
    <source>
        <dbReference type="EMBL" id="SMQ97695.1"/>
    </source>
</evidence>
<evidence type="ECO:0000313" key="6">
    <source>
        <dbReference type="Proteomes" id="UP000195953"/>
    </source>
</evidence>
<evidence type="ECO:0000259" key="2">
    <source>
        <dbReference type="Pfam" id="PF13581"/>
    </source>
</evidence>
<dbReference type="eggNOG" id="COG2172">
    <property type="taxonomic scope" value="Bacteria"/>
</dbReference>
<dbReference type="EC" id="2.7.11.1" evidence="3"/>
<sequence length="143" mass="15433">MKFDLAIVPSLAQLAGANDALEESLTREGLHAERIGQVRLIVEELGCNAITHGQCAAQPLRLQLQLDLQALVLEMHDPGSAFDPCAAPMPDLNAELDERATGGLGLFLVHQFADHIGYSRDGAYNIVRVTLLHPYAPIPEALS</sequence>
<organism evidence="4 6">
    <name type="scientific">Xanthomonas fragariae</name>
    <dbReference type="NCBI Taxonomy" id="48664"/>
    <lineage>
        <taxon>Bacteria</taxon>
        <taxon>Pseudomonadati</taxon>
        <taxon>Pseudomonadota</taxon>
        <taxon>Gammaproteobacteria</taxon>
        <taxon>Lysobacterales</taxon>
        <taxon>Lysobacteraceae</taxon>
        <taxon>Xanthomonas</taxon>
    </lineage>
</organism>
<protein>
    <submittedName>
        <fullName evidence="3">Serine/threonine-protein kinase BtrW</fullName>
        <ecNumber evidence="3">2.7.11.1</ecNumber>
    </submittedName>
</protein>
<reference evidence="4 6" key="2">
    <citation type="submission" date="2017-05" db="EMBL/GenBank/DDBJ databases">
        <authorList>
            <person name="Song R."/>
            <person name="Chenine A.L."/>
            <person name="Ruprecht R.M."/>
        </authorList>
    </citation>
    <scope>NUCLEOTIDE SEQUENCE [LARGE SCALE GENOMIC DNA]</scope>
    <source>
        <strain evidence="4">PD5205</strain>
    </source>
</reference>
<gene>
    <name evidence="3" type="primary">btrW</name>
    <name evidence="4" type="ORF">PD5205_03567</name>
    <name evidence="3" type="ORF">PD885_00426</name>
</gene>